<dbReference type="EMBL" id="JBHTIS010003772">
    <property type="protein sequence ID" value="MFD1051663.1"/>
    <property type="molecule type" value="Genomic_DNA"/>
</dbReference>
<feature type="non-terminal residue" evidence="1">
    <location>
        <position position="1"/>
    </location>
</feature>
<evidence type="ECO:0000313" key="2">
    <source>
        <dbReference type="Proteomes" id="UP001597045"/>
    </source>
</evidence>
<proteinExistence type="predicted"/>
<evidence type="ECO:0000313" key="1">
    <source>
        <dbReference type="EMBL" id="MFD1051663.1"/>
    </source>
</evidence>
<name>A0ABW3MM23_9PSEU</name>
<dbReference type="Proteomes" id="UP001597045">
    <property type="component" value="Unassembled WGS sequence"/>
</dbReference>
<sequence>ISLVELCDRLPLALAIVAERAQRAGTLSQVVQALTDEMDGLATFGNGTDDDLTAALSWSYRTLEPMAAAMFRKLGLHPANDISLDAAAVLADVPVAQAKQALDQLVDAHMVEQRRANRYELHDLIRLYANDEAHRTESLAEIDAAVRRVLDWYLHGACNADRHMAPMRRRDFIAPYTPVVDPPQFTDQADALAWFELEFDNLCA</sequence>
<comment type="caution">
    <text evidence="1">The sequence shown here is derived from an EMBL/GenBank/DDBJ whole genome shotgun (WGS) entry which is preliminary data.</text>
</comment>
<organism evidence="1 2">
    <name type="scientific">Kibdelosporangium lantanae</name>
    <dbReference type="NCBI Taxonomy" id="1497396"/>
    <lineage>
        <taxon>Bacteria</taxon>
        <taxon>Bacillati</taxon>
        <taxon>Actinomycetota</taxon>
        <taxon>Actinomycetes</taxon>
        <taxon>Pseudonocardiales</taxon>
        <taxon>Pseudonocardiaceae</taxon>
        <taxon>Kibdelosporangium</taxon>
    </lineage>
</organism>
<feature type="non-terminal residue" evidence="1">
    <location>
        <position position="204"/>
    </location>
</feature>
<gene>
    <name evidence="1" type="ORF">ACFQ1S_41980</name>
</gene>
<dbReference type="InterPro" id="IPR036388">
    <property type="entry name" value="WH-like_DNA-bd_sf"/>
</dbReference>
<protein>
    <submittedName>
        <fullName evidence="1">Uncharacterized protein</fullName>
    </submittedName>
</protein>
<reference evidence="2" key="1">
    <citation type="journal article" date="2019" name="Int. J. Syst. Evol. Microbiol.">
        <title>The Global Catalogue of Microorganisms (GCM) 10K type strain sequencing project: providing services to taxonomists for standard genome sequencing and annotation.</title>
        <authorList>
            <consortium name="The Broad Institute Genomics Platform"/>
            <consortium name="The Broad Institute Genome Sequencing Center for Infectious Disease"/>
            <person name="Wu L."/>
            <person name="Ma J."/>
        </authorList>
    </citation>
    <scope>NUCLEOTIDE SEQUENCE [LARGE SCALE GENOMIC DNA]</scope>
    <source>
        <strain evidence="2">JCM 31486</strain>
    </source>
</reference>
<keyword evidence="2" id="KW-1185">Reference proteome</keyword>
<dbReference type="Gene3D" id="1.10.10.10">
    <property type="entry name" value="Winged helix-like DNA-binding domain superfamily/Winged helix DNA-binding domain"/>
    <property type="match status" value="1"/>
</dbReference>
<accession>A0ABW3MM23</accession>